<evidence type="ECO:0000313" key="5">
    <source>
        <dbReference type="Proteomes" id="UP000182793"/>
    </source>
</evidence>
<feature type="coiled-coil region" evidence="1">
    <location>
        <begin position="4"/>
        <end position="34"/>
    </location>
</feature>
<keyword evidence="1" id="KW-0175">Coiled coil</keyword>
<reference evidence="3 5" key="2">
    <citation type="submission" date="2016-10" db="EMBL/GenBank/DDBJ databases">
        <authorList>
            <person name="Varghese N."/>
            <person name="Submissions S."/>
        </authorList>
    </citation>
    <scope>NUCLEOTIDE SEQUENCE [LARGE SCALE GENOMIC DNA]</scope>
    <source>
        <strain evidence="3 5">JB1</strain>
    </source>
</reference>
<dbReference type="EMBL" id="AUZH01000044">
    <property type="protein sequence ID" value="KFN85309.1"/>
    <property type="molecule type" value="Genomic_DNA"/>
</dbReference>
<dbReference type="EMBL" id="FOTG01000021">
    <property type="protein sequence ID" value="SFL49759.1"/>
    <property type="molecule type" value="Genomic_DNA"/>
</dbReference>
<protein>
    <submittedName>
        <fullName evidence="2">Uncharacterized protein</fullName>
    </submittedName>
</protein>
<keyword evidence="5" id="KW-1185">Reference proteome</keyword>
<dbReference type="Proteomes" id="UP000029382">
    <property type="component" value="Unassembled WGS sequence"/>
</dbReference>
<evidence type="ECO:0000256" key="1">
    <source>
        <dbReference type="SAM" id="Coils"/>
    </source>
</evidence>
<sequence>MTERNELINDIQRLKAERNRLLEQIKEAEQWESASWDSYHALVEHINAMEKKQKIARNYWNTSQQDIKLQFESVLDQNNRLKKVIAKKRYDLLESELDKLTEEVIQLADVLGIEIDELPQDLPFFALPAEEIDNE</sequence>
<feature type="coiled-coil region" evidence="1">
    <location>
        <begin position="83"/>
        <end position="110"/>
    </location>
</feature>
<organism evidence="2 4">
    <name type="scientific">Streptococcus equinus JB1</name>
    <dbReference type="NCBI Taxonomy" id="1294274"/>
    <lineage>
        <taxon>Bacteria</taxon>
        <taxon>Bacillati</taxon>
        <taxon>Bacillota</taxon>
        <taxon>Bacilli</taxon>
        <taxon>Lactobacillales</taxon>
        <taxon>Streptococcaceae</taxon>
        <taxon>Streptococcus</taxon>
    </lineage>
</organism>
<accession>A0A091BKS2</accession>
<evidence type="ECO:0000313" key="2">
    <source>
        <dbReference type="EMBL" id="KFN85309.1"/>
    </source>
</evidence>
<gene>
    <name evidence="2" type="ORF">H702_10255</name>
    <name evidence="3" type="ORF">SAMN02910290_02023</name>
</gene>
<evidence type="ECO:0000313" key="4">
    <source>
        <dbReference type="Proteomes" id="UP000029382"/>
    </source>
</evidence>
<proteinExistence type="predicted"/>
<reference evidence="2 4" key="1">
    <citation type="journal article" date="2014" name="Genome Announc.">
        <title>Draft Genome Sequences of Streptococcus bovis Strains ATCC 33317 and JB1.</title>
        <authorList>
            <person name="Benahmed F.H."/>
            <person name="Gopinath G.R."/>
            <person name="Harbottle H."/>
            <person name="Cotta M.A."/>
            <person name="Luo Y."/>
            <person name="Henderson C."/>
            <person name="Teri P."/>
            <person name="Soppet D."/>
            <person name="Rasmussen M."/>
            <person name="Whitehead T.R."/>
            <person name="Davidson M."/>
        </authorList>
    </citation>
    <scope>NUCLEOTIDE SEQUENCE [LARGE SCALE GENOMIC DNA]</scope>
    <source>
        <strain evidence="2 4">JB1</strain>
    </source>
</reference>
<name>A0A091BKS2_STREI</name>
<evidence type="ECO:0000313" key="3">
    <source>
        <dbReference type="EMBL" id="SFL49759.1"/>
    </source>
</evidence>
<dbReference type="Proteomes" id="UP000182793">
    <property type="component" value="Unassembled WGS sequence"/>
</dbReference>
<comment type="caution">
    <text evidence="2">The sequence shown here is derived from an EMBL/GenBank/DDBJ whole genome shotgun (WGS) entry which is preliminary data.</text>
</comment>
<dbReference type="RefSeq" id="WP_039697559.1">
    <property type="nucleotide sequence ID" value="NZ_AUZH01000044.1"/>
</dbReference>
<dbReference type="AlphaFoldDB" id="A0A091BKS2"/>